<gene>
    <name evidence="1" type="ORF">PUN28_003953</name>
</gene>
<dbReference type="Proteomes" id="UP001430953">
    <property type="component" value="Unassembled WGS sequence"/>
</dbReference>
<name>A0AAW2GNQ4_9HYME</name>
<proteinExistence type="predicted"/>
<keyword evidence="2" id="KW-1185">Reference proteome</keyword>
<dbReference type="EMBL" id="JADYXP020000003">
    <property type="protein sequence ID" value="KAL0128929.1"/>
    <property type="molecule type" value="Genomic_DNA"/>
</dbReference>
<sequence>MRLLRNLFVPEHYIEARSNTQNDELNNIVVRKMIVHSRVHDVDTCPYTRLCYPRSKVRESPERLTRARARSSATRMTTGQFRSRLKLRRQYELQPGSKLDNGGIDIATLSLHDCSLDT</sequence>
<comment type="caution">
    <text evidence="1">The sequence shown here is derived from an EMBL/GenBank/DDBJ whole genome shotgun (WGS) entry which is preliminary data.</text>
</comment>
<evidence type="ECO:0000313" key="2">
    <source>
        <dbReference type="Proteomes" id="UP001430953"/>
    </source>
</evidence>
<organism evidence="1 2">
    <name type="scientific">Cardiocondyla obscurior</name>
    <dbReference type="NCBI Taxonomy" id="286306"/>
    <lineage>
        <taxon>Eukaryota</taxon>
        <taxon>Metazoa</taxon>
        <taxon>Ecdysozoa</taxon>
        <taxon>Arthropoda</taxon>
        <taxon>Hexapoda</taxon>
        <taxon>Insecta</taxon>
        <taxon>Pterygota</taxon>
        <taxon>Neoptera</taxon>
        <taxon>Endopterygota</taxon>
        <taxon>Hymenoptera</taxon>
        <taxon>Apocrita</taxon>
        <taxon>Aculeata</taxon>
        <taxon>Formicoidea</taxon>
        <taxon>Formicidae</taxon>
        <taxon>Myrmicinae</taxon>
        <taxon>Cardiocondyla</taxon>
    </lineage>
</organism>
<protein>
    <submittedName>
        <fullName evidence="1">Uncharacterized protein</fullName>
    </submittedName>
</protein>
<reference evidence="1 2" key="1">
    <citation type="submission" date="2023-03" db="EMBL/GenBank/DDBJ databases">
        <title>High recombination rates correlate with genetic variation in Cardiocondyla obscurior ants.</title>
        <authorList>
            <person name="Errbii M."/>
        </authorList>
    </citation>
    <scope>NUCLEOTIDE SEQUENCE [LARGE SCALE GENOMIC DNA]</scope>
    <source>
        <strain evidence="1">Alpha-2009</strain>
        <tissue evidence="1">Whole body</tissue>
    </source>
</reference>
<dbReference type="AlphaFoldDB" id="A0AAW2GNQ4"/>
<evidence type="ECO:0000313" key="1">
    <source>
        <dbReference type="EMBL" id="KAL0128929.1"/>
    </source>
</evidence>
<accession>A0AAW2GNQ4</accession>